<evidence type="ECO:0000313" key="9">
    <source>
        <dbReference type="EMBL" id="RCW74730.1"/>
    </source>
</evidence>
<feature type="domain" description="Anti-sigma-28 factor FlgM C-terminal" evidence="8">
    <location>
        <begin position="33"/>
        <end position="83"/>
    </location>
</feature>
<keyword evidence="5" id="KW-0805">Transcription regulation</keyword>
<dbReference type="InterPro" id="IPR031316">
    <property type="entry name" value="FlgM_C"/>
</dbReference>
<evidence type="ECO:0000256" key="3">
    <source>
        <dbReference type="ARBA" id="ARBA00022491"/>
    </source>
</evidence>
<keyword evidence="3" id="KW-0678">Repressor</keyword>
<accession>A0A368Y355</accession>
<keyword evidence="6" id="KW-0804">Transcription</keyword>
<dbReference type="InterPro" id="IPR007412">
    <property type="entry name" value="FlgM"/>
</dbReference>
<dbReference type="OrthoDB" id="2991036at2"/>
<feature type="compositionally biased region" description="Polar residues" evidence="7">
    <location>
        <begin position="1"/>
        <end position="20"/>
    </location>
</feature>
<dbReference type="NCBIfam" id="TIGR03824">
    <property type="entry name" value="FlgM_jcvi"/>
    <property type="match status" value="1"/>
</dbReference>
<dbReference type="AlphaFoldDB" id="A0A368Y355"/>
<dbReference type="EMBL" id="QPJJ01000003">
    <property type="protein sequence ID" value="RCW74730.1"/>
    <property type="molecule type" value="Genomic_DNA"/>
</dbReference>
<dbReference type="RefSeq" id="WP_114351852.1">
    <property type="nucleotide sequence ID" value="NZ_QPJJ01000003.1"/>
</dbReference>
<feature type="compositionally biased region" description="Basic and acidic residues" evidence="7">
    <location>
        <begin position="21"/>
        <end position="46"/>
    </location>
</feature>
<evidence type="ECO:0000259" key="8">
    <source>
        <dbReference type="Pfam" id="PF04316"/>
    </source>
</evidence>
<dbReference type="GO" id="GO:0044781">
    <property type="term" value="P:bacterial-type flagellum organization"/>
    <property type="evidence" value="ECO:0007669"/>
    <property type="project" value="UniProtKB-KW"/>
</dbReference>
<comment type="caution">
    <text evidence="9">The sequence shown here is derived from an EMBL/GenBank/DDBJ whole genome shotgun (WGS) entry which is preliminary data.</text>
</comment>
<organism evidence="9 10">
    <name type="scientific">Saliterribacillus persicus</name>
    <dbReference type="NCBI Taxonomy" id="930114"/>
    <lineage>
        <taxon>Bacteria</taxon>
        <taxon>Bacillati</taxon>
        <taxon>Bacillota</taxon>
        <taxon>Bacilli</taxon>
        <taxon>Bacillales</taxon>
        <taxon>Bacillaceae</taxon>
        <taxon>Saliterribacillus</taxon>
    </lineage>
</organism>
<keyword evidence="4" id="KW-1005">Bacterial flagellum biogenesis</keyword>
<evidence type="ECO:0000256" key="2">
    <source>
        <dbReference type="ARBA" id="ARBA00017823"/>
    </source>
</evidence>
<sequence length="87" mass="10327">MKIQGPNQSQINPYQKQINKQTDEKKSSTYKPDQLEISKQAKEMQNKQHPQQVRQAFVYEIKQQVESGEYKVDHQATAKKLLEFYQK</sequence>
<dbReference type="SUPFAM" id="SSF101498">
    <property type="entry name" value="Anti-sigma factor FlgM"/>
    <property type="match status" value="1"/>
</dbReference>
<evidence type="ECO:0000256" key="7">
    <source>
        <dbReference type="SAM" id="MobiDB-lite"/>
    </source>
</evidence>
<evidence type="ECO:0000256" key="1">
    <source>
        <dbReference type="ARBA" id="ARBA00005322"/>
    </source>
</evidence>
<protein>
    <recommendedName>
        <fullName evidence="2">Negative regulator of flagellin synthesis</fullName>
    </recommendedName>
</protein>
<dbReference type="GO" id="GO:0045892">
    <property type="term" value="P:negative regulation of DNA-templated transcription"/>
    <property type="evidence" value="ECO:0007669"/>
    <property type="project" value="InterPro"/>
</dbReference>
<dbReference type="Proteomes" id="UP000252585">
    <property type="component" value="Unassembled WGS sequence"/>
</dbReference>
<reference evidence="9 10" key="1">
    <citation type="submission" date="2018-07" db="EMBL/GenBank/DDBJ databases">
        <title>Genomic Encyclopedia of Type Strains, Phase IV (KMG-IV): sequencing the most valuable type-strain genomes for metagenomic binning, comparative biology and taxonomic classification.</title>
        <authorList>
            <person name="Goeker M."/>
        </authorList>
    </citation>
    <scope>NUCLEOTIDE SEQUENCE [LARGE SCALE GENOMIC DNA]</scope>
    <source>
        <strain evidence="9 10">DSM 27696</strain>
    </source>
</reference>
<gene>
    <name evidence="9" type="ORF">DFR57_10326</name>
</gene>
<comment type="similarity">
    <text evidence="1">Belongs to the FlgM family.</text>
</comment>
<proteinExistence type="inferred from homology"/>
<dbReference type="Pfam" id="PF04316">
    <property type="entry name" value="FlgM"/>
    <property type="match status" value="1"/>
</dbReference>
<evidence type="ECO:0000313" key="10">
    <source>
        <dbReference type="Proteomes" id="UP000252585"/>
    </source>
</evidence>
<dbReference type="Gene3D" id="6.10.140.30">
    <property type="entry name" value="Anti-sigma-28 factor FlgM"/>
    <property type="match status" value="1"/>
</dbReference>
<evidence type="ECO:0000256" key="4">
    <source>
        <dbReference type="ARBA" id="ARBA00022795"/>
    </source>
</evidence>
<evidence type="ECO:0000256" key="6">
    <source>
        <dbReference type="ARBA" id="ARBA00023163"/>
    </source>
</evidence>
<evidence type="ECO:0000256" key="5">
    <source>
        <dbReference type="ARBA" id="ARBA00023015"/>
    </source>
</evidence>
<name>A0A368Y355_9BACI</name>
<feature type="region of interest" description="Disordered" evidence="7">
    <location>
        <begin position="1"/>
        <end position="51"/>
    </location>
</feature>
<dbReference type="InterPro" id="IPR035890">
    <property type="entry name" value="Anti-sigma-28_factor_FlgM_sf"/>
</dbReference>
<keyword evidence="10" id="KW-1185">Reference proteome</keyword>